<evidence type="ECO:0000313" key="2">
    <source>
        <dbReference type="Proteomes" id="UP000003980"/>
    </source>
</evidence>
<name>H2C6C6_9CREN</name>
<accession>H2C6C6</accession>
<dbReference type="AlphaFoldDB" id="H2C6C6"/>
<sequence length="56" mass="6413">MSKIDVSKLDDSKKLAILKKAVEKEGLSYTAKKIGIDRSGRFRTPLRFLFVSIERK</sequence>
<dbReference type="Proteomes" id="UP000003980">
    <property type="component" value="Unassembled WGS sequence"/>
</dbReference>
<dbReference type="eggNOG" id="arCOG01247">
    <property type="taxonomic scope" value="Archaea"/>
</dbReference>
<protein>
    <submittedName>
        <fullName evidence="1">Uncharacterized protein</fullName>
    </submittedName>
</protein>
<organism evidence="1 2">
    <name type="scientific">Metallosphaera yellowstonensis MK1</name>
    <dbReference type="NCBI Taxonomy" id="671065"/>
    <lineage>
        <taxon>Archaea</taxon>
        <taxon>Thermoproteota</taxon>
        <taxon>Thermoprotei</taxon>
        <taxon>Sulfolobales</taxon>
        <taxon>Sulfolobaceae</taxon>
        <taxon>Metallosphaera</taxon>
    </lineage>
</organism>
<dbReference type="HOGENOM" id="CLU_3003214_0_0_2"/>
<dbReference type="STRING" id="671065.MetMK1DRAFT_00021040"/>
<keyword evidence="2" id="KW-1185">Reference proteome</keyword>
<dbReference type="EMBL" id="JH597768">
    <property type="protein sequence ID" value="EHP69353.1"/>
    <property type="molecule type" value="Genomic_DNA"/>
</dbReference>
<reference evidence="1 2" key="1">
    <citation type="submission" date="2012-01" db="EMBL/GenBank/DDBJ databases">
        <title>Improved High-Quality Draft sequence of Metallosphaera yellowstonensis MK1.</title>
        <authorList>
            <consortium name="US DOE Joint Genome Institute"/>
            <person name="Lucas S."/>
            <person name="Han J."/>
            <person name="Cheng J.-F."/>
            <person name="Goodwin L."/>
            <person name="Pitluck S."/>
            <person name="Peters L."/>
            <person name="Teshima H."/>
            <person name="Detter J.C."/>
            <person name="Han C."/>
            <person name="Tapia R."/>
            <person name="Land M."/>
            <person name="Hauser L."/>
            <person name="Kyrpides N."/>
            <person name="Kozubal M."/>
            <person name="Macur R.E."/>
            <person name="Jay Z."/>
            <person name="Inskeep W."/>
            <person name="Woyke T."/>
        </authorList>
    </citation>
    <scope>NUCLEOTIDE SEQUENCE [LARGE SCALE GENOMIC DNA]</scope>
    <source>
        <strain evidence="1 2">MK1</strain>
    </source>
</reference>
<proteinExistence type="predicted"/>
<evidence type="ECO:0000313" key="1">
    <source>
        <dbReference type="EMBL" id="EHP69353.1"/>
    </source>
</evidence>
<gene>
    <name evidence="1" type="ORF">MetMK1DRAFT_00021040</name>
</gene>